<name>A0ABD2PCA8_9CUCU</name>
<keyword evidence="1" id="KW-0732">Signal</keyword>
<sequence length="109" mass="12344">MQYLSMMNIKLELSCIFLVVAYHSANALVCMKCEGPTNAACYKGYDSQTEVCPVDKPVCFLETIRKPGKRIGSHTRGCATADWCEKEIEKYKNDLKFCDVCEEDKCNKV</sequence>
<feature type="chain" id="PRO_5044839632" description="UPAR/Ly6 domain-containing protein" evidence="1">
    <location>
        <begin position="28"/>
        <end position="109"/>
    </location>
</feature>
<dbReference type="Gene3D" id="2.10.60.10">
    <property type="entry name" value="CD59"/>
    <property type="match status" value="1"/>
</dbReference>
<dbReference type="InterPro" id="IPR016054">
    <property type="entry name" value="LY6_UPA_recep-like"/>
</dbReference>
<gene>
    <name evidence="3" type="ORF">HHI36_003030</name>
</gene>
<dbReference type="AlphaFoldDB" id="A0ABD2PCA8"/>
<dbReference type="SUPFAM" id="SSF57302">
    <property type="entry name" value="Snake toxin-like"/>
    <property type="match status" value="1"/>
</dbReference>
<dbReference type="EMBL" id="JABFTP020000185">
    <property type="protein sequence ID" value="KAL3288592.1"/>
    <property type="molecule type" value="Genomic_DNA"/>
</dbReference>
<reference evidence="3 4" key="1">
    <citation type="journal article" date="2021" name="BMC Biol.">
        <title>Horizontally acquired antibacterial genes associated with adaptive radiation of ladybird beetles.</title>
        <authorList>
            <person name="Li H.S."/>
            <person name="Tang X.F."/>
            <person name="Huang Y.H."/>
            <person name="Xu Z.Y."/>
            <person name="Chen M.L."/>
            <person name="Du X.Y."/>
            <person name="Qiu B.Y."/>
            <person name="Chen P.T."/>
            <person name="Zhang W."/>
            <person name="Slipinski A."/>
            <person name="Escalona H.E."/>
            <person name="Waterhouse R.M."/>
            <person name="Zwick A."/>
            <person name="Pang H."/>
        </authorList>
    </citation>
    <scope>NUCLEOTIDE SEQUENCE [LARGE SCALE GENOMIC DNA]</scope>
    <source>
        <strain evidence="3">SYSU2018</strain>
    </source>
</reference>
<organism evidence="3 4">
    <name type="scientific">Cryptolaemus montrouzieri</name>
    <dbReference type="NCBI Taxonomy" id="559131"/>
    <lineage>
        <taxon>Eukaryota</taxon>
        <taxon>Metazoa</taxon>
        <taxon>Ecdysozoa</taxon>
        <taxon>Arthropoda</taxon>
        <taxon>Hexapoda</taxon>
        <taxon>Insecta</taxon>
        <taxon>Pterygota</taxon>
        <taxon>Neoptera</taxon>
        <taxon>Endopterygota</taxon>
        <taxon>Coleoptera</taxon>
        <taxon>Polyphaga</taxon>
        <taxon>Cucujiformia</taxon>
        <taxon>Coccinelloidea</taxon>
        <taxon>Coccinellidae</taxon>
        <taxon>Scymninae</taxon>
        <taxon>Scymnini</taxon>
        <taxon>Cryptolaemus</taxon>
    </lineage>
</organism>
<evidence type="ECO:0000259" key="2">
    <source>
        <dbReference type="Pfam" id="PF00021"/>
    </source>
</evidence>
<proteinExistence type="predicted"/>
<evidence type="ECO:0000256" key="1">
    <source>
        <dbReference type="SAM" id="SignalP"/>
    </source>
</evidence>
<dbReference type="Pfam" id="PF00021">
    <property type="entry name" value="UPAR_LY6"/>
    <property type="match status" value="1"/>
</dbReference>
<evidence type="ECO:0000313" key="3">
    <source>
        <dbReference type="EMBL" id="KAL3288592.1"/>
    </source>
</evidence>
<comment type="caution">
    <text evidence="3">The sequence shown here is derived from an EMBL/GenBank/DDBJ whole genome shotgun (WGS) entry which is preliminary data.</text>
</comment>
<accession>A0ABD2PCA8</accession>
<dbReference type="Proteomes" id="UP001516400">
    <property type="component" value="Unassembled WGS sequence"/>
</dbReference>
<feature type="signal peptide" evidence="1">
    <location>
        <begin position="1"/>
        <end position="27"/>
    </location>
</feature>
<dbReference type="InterPro" id="IPR045860">
    <property type="entry name" value="Snake_toxin-like_sf"/>
</dbReference>
<evidence type="ECO:0000313" key="4">
    <source>
        <dbReference type="Proteomes" id="UP001516400"/>
    </source>
</evidence>
<feature type="domain" description="UPAR/Ly6" evidence="2">
    <location>
        <begin position="27"/>
        <end position="108"/>
    </location>
</feature>
<keyword evidence="4" id="KW-1185">Reference proteome</keyword>
<protein>
    <recommendedName>
        <fullName evidence="2">UPAR/Ly6 domain-containing protein</fullName>
    </recommendedName>
</protein>